<dbReference type="InterPro" id="IPR001387">
    <property type="entry name" value="Cro/C1-type_HTH"/>
</dbReference>
<dbReference type="Proteomes" id="UP001256673">
    <property type="component" value="Unassembled WGS sequence"/>
</dbReference>
<evidence type="ECO:0000256" key="1">
    <source>
        <dbReference type="SAM" id="Phobius"/>
    </source>
</evidence>
<gene>
    <name evidence="3" type="ORF">RWH43_07820</name>
</gene>
<dbReference type="PROSITE" id="PS50943">
    <property type="entry name" value="HTH_CROC1"/>
    <property type="match status" value="1"/>
</dbReference>
<evidence type="ECO:0000313" key="3">
    <source>
        <dbReference type="EMBL" id="MDU0326662.1"/>
    </source>
</evidence>
<keyword evidence="1" id="KW-1133">Transmembrane helix</keyword>
<dbReference type="CDD" id="cd00093">
    <property type="entry name" value="HTH_XRE"/>
    <property type="match status" value="1"/>
</dbReference>
<dbReference type="InterPro" id="IPR021224">
    <property type="entry name" value="DUF2690"/>
</dbReference>
<proteinExistence type="predicted"/>
<dbReference type="Pfam" id="PF13560">
    <property type="entry name" value="HTH_31"/>
    <property type="match status" value="1"/>
</dbReference>
<protein>
    <submittedName>
        <fullName evidence="3">Helix-turn-helix transcriptional regulator</fullName>
    </submittedName>
</protein>
<dbReference type="RefSeq" id="WP_316001166.1">
    <property type="nucleotide sequence ID" value="NZ_JAWDIU010000002.1"/>
</dbReference>
<feature type="domain" description="HTH cro/C1-type" evidence="2">
    <location>
        <begin position="22"/>
        <end position="77"/>
    </location>
</feature>
<feature type="transmembrane region" description="Helical" evidence="1">
    <location>
        <begin position="111"/>
        <end position="136"/>
    </location>
</feature>
<keyword evidence="4" id="KW-1185">Reference proteome</keyword>
<evidence type="ECO:0000259" key="2">
    <source>
        <dbReference type="PROSITE" id="PS50943"/>
    </source>
</evidence>
<evidence type="ECO:0000313" key="4">
    <source>
        <dbReference type="Proteomes" id="UP001256673"/>
    </source>
</evidence>
<dbReference type="Pfam" id="PF10901">
    <property type="entry name" value="DUF2690"/>
    <property type="match status" value="1"/>
</dbReference>
<sequence>MEIPVPDSPSPVDSVATFAADLRSVRLRAGNPTLVALATLTGISKSVLSDAMAGRRLPTEKTTTLLAEALGEDPAPWVSRRTLLASAPPTSAPTADPSGGTRVVSRRRMMLAVVATGILCVSLTSAAWAAAVLPLITVEAAPSPSKPGYLPYADGVDPMQTVCREDAVIAASDQRLDGAVQVQMMYSKTCMAVWGRVTRYDGDANGEELEMRIYPAIDVESSRAQERSAFDLQSLYTPLMIEPDVEARVCGLASMTKDGVRVELGPPQCI</sequence>
<keyword evidence="1" id="KW-0472">Membrane</keyword>
<comment type="caution">
    <text evidence="3">The sequence shown here is derived from an EMBL/GenBank/DDBJ whole genome shotgun (WGS) entry which is preliminary data.</text>
</comment>
<dbReference type="InterPro" id="IPR010982">
    <property type="entry name" value="Lambda_DNA-bd_dom_sf"/>
</dbReference>
<dbReference type="Gene3D" id="1.10.260.40">
    <property type="entry name" value="lambda repressor-like DNA-binding domains"/>
    <property type="match status" value="1"/>
</dbReference>
<dbReference type="SMART" id="SM00530">
    <property type="entry name" value="HTH_XRE"/>
    <property type="match status" value="1"/>
</dbReference>
<organism evidence="3 4">
    <name type="scientific">Microbacterium algihabitans</name>
    <dbReference type="NCBI Taxonomy" id="3075992"/>
    <lineage>
        <taxon>Bacteria</taxon>
        <taxon>Bacillati</taxon>
        <taxon>Actinomycetota</taxon>
        <taxon>Actinomycetes</taxon>
        <taxon>Micrococcales</taxon>
        <taxon>Microbacteriaceae</taxon>
        <taxon>Microbacterium</taxon>
    </lineage>
</organism>
<reference evidence="3 4" key="1">
    <citation type="submission" date="2023-09" db="EMBL/GenBank/DDBJ databases">
        <title>Microbacterium fusihabitans sp. nov., Microbacterium phycihabitans sp. nov., and Microbacterium cervinum sp. nov., isolated from dried seaweeds of beach.</title>
        <authorList>
            <person name="Lee S.D."/>
        </authorList>
    </citation>
    <scope>NUCLEOTIDE SEQUENCE [LARGE SCALE GENOMIC DNA]</scope>
    <source>
        <strain evidence="3 4">KSW2-21</strain>
    </source>
</reference>
<accession>A0ABU3RUV4</accession>
<keyword evidence="1" id="KW-0812">Transmembrane</keyword>
<dbReference type="SUPFAM" id="SSF47413">
    <property type="entry name" value="lambda repressor-like DNA-binding domains"/>
    <property type="match status" value="1"/>
</dbReference>
<dbReference type="EMBL" id="JAWDIU010000002">
    <property type="protein sequence ID" value="MDU0326662.1"/>
    <property type="molecule type" value="Genomic_DNA"/>
</dbReference>
<name>A0ABU3RUV4_9MICO</name>